<dbReference type="SUPFAM" id="SSF69065">
    <property type="entry name" value="RNase III domain-like"/>
    <property type="match status" value="1"/>
</dbReference>
<keyword evidence="5 9" id="KW-0540">Nuclease</keyword>
<evidence type="ECO:0000259" key="11">
    <source>
        <dbReference type="PROSITE" id="PS50142"/>
    </source>
</evidence>
<comment type="cofactor">
    <cofactor evidence="9">
        <name>Mg(2+)</name>
        <dbReference type="ChEBI" id="CHEBI:18420"/>
    </cofactor>
</comment>
<name>A0A369A694_9FLAO</name>
<dbReference type="SUPFAM" id="SSF54768">
    <property type="entry name" value="dsRNA-binding domain-like"/>
    <property type="match status" value="1"/>
</dbReference>
<evidence type="ECO:0000256" key="7">
    <source>
        <dbReference type="ARBA" id="ARBA00022801"/>
    </source>
</evidence>
<feature type="binding site" evidence="9">
    <location>
        <position position="62"/>
    </location>
    <ligand>
        <name>Mg(2+)</name>
        <dbReference type="ChEBI" id="CHEBI:18420"/>
    </ligand>
</feature>
<dbReference type="SMART" id="SM00535">
    <property type="entry name" value="RIBOc"/>
    <property type="match status" value="1"/>
</dbReference>
<feature type="domain" description="RNase III" evidence="11">
    <location>
        <begin position="22"/>
        <end position="146"/>
    </location>
</feature>
<evidence type="ECO:0000256" key="4">
    <source>
        <dbReference type="ARBA" id="ARBA00022664"/>
    </source>
</evidence>
<protein>
    <recommendedName>
        <fullName evidence="9">Ribonuclease 3</fullName>
        <ecNumber evidence="9">3.1.26.3</ecNumber>
    </recommendedName>
    <alternativeName>
        <fullName evidence="9">Ribonuclease III</fullName>
        <shortName evidence="9">RNase III</shortName>
    </alternativeName>
</protein>
<dbReference type="GO" id="GO:0006397">
    <property type="term" value="P:mRNA processing"/>
    <property type="evidence" value="ECO:0007669"/>
    <property type="project" value="UniProtKB-UniRule"/>
</dbReference>
<keyword evidence="8 9" id="KW-0694">RNA-binding</keyword>
<keyword evidence="9" id="KW-0460">Magnesium</keyword>
<keyword evidence="9" id="KW-0819">tRNA processing</keyword>
<dbReference type="InterPro" id="IPR011907">
    <property type="entry name" value="RNase_III"/>
</dbReference>
<dbReference type="PROSITE" id="PS50137">
    <property type="entry name" value="DS_RBD"/>
    <property type="match status" value="1"/>
</dbReference>
<feature type="active site" evidence="9">
    <location>
        <position position="66"/>
    </location>
</feature>
<keyword evidence="4 9" id="KW-0507">mRNA processing</keyword>
<comment type="subcellular location">
    <subcellularLocation>
        <location evidence="9">Cytoplasm</location>
    </subcellularLocation>
</comment>
<dbReference type="SMART" id="SM00358">
    <property type="entry name" value="DSRM"/>
    <property type="match status" value="1"/>
</dbReference>
<evidence type="ECO:0000259" key="10">
    <source>
        <dbReference type="PROSITE" id="PS50137"/>
    </source>
</evidence>
<keyword evidence="9" id="KW-0479">Metal-binding</keyword>
<dbReference type="GO" id="GO:0005737">
    <property type="term" value="C:cytoplasm"/>
    <property type="evidence" value="ECO:0007669"/>
    <property type="project" value="UniProtKB-SubCell"/>
</dbReference>
<dbReference type="NCBIfam" id="TIGR02191">
    <property type="entry name" value="RNaseIII"/>
    <property type="match status" value="1"/>
</dbReference>
<keyword evidence="9" id="KW-0699">rRNA-binding</keyword>
<feature type="active site" evidence="9">
    <location>
        <position position="135"/>
    </location>
</feature>
<gene>
    <name evidence="9" type="primary">rnc</name>
    <name evidence="12" type="ORF">DES35_101140</name>
</gene>
<dbReference type="GO" id="GO:0004525">
    <property type="term" value="F:ribonuclease III activity"/>
    <property type="evidence" value="ECO:0007669"/>
    <property type="project" value="UniProtKB-UniRule"/>
</dbReference>
<sequence length="243" mass="27682">MVTNWIKSLSGFITVGTDKSLKKALKKITGITPLQLTHYKIALHHRSLSKPGQNLEDYERLEFLGDAILGAVITSFLYHRFPQKKEGFLSEVRAKIVNRNHLHQISINLNIPSLIRHKKTETVNLPKSFYGDVLEALIGAIYLDRGYKKAEKFILRQIMAKHISIDEIVQKINSHKAYLHEWAQKSKKHLTFQLIDSWGSSHHQTFEIGCYINNELISSGTGLTKKSAEEEAAKIAIRKLNLS</sequence>
<dbReference type="Gene3D" id="3.30.160.20">
    <property type="match status" value="1"/>
</dbReference>
<dbReference type="FunFam" id="1.10.1520.10:FF:000001">
    <property type="entry name" value="Ribonuclease 3"/>
    <property type="match status" value="1"/>
</dbReference>
<dbReference type="Pfam" id="PF14622">
    <property type="entry name" value="Ribonucleas_3_3"/>
    <property type="match status" value="1"/>
</dbReference>
<dbReference type="EMBL" id="QPJS01000001">
    <property type="protein sequence ID" value="RCX04870.1"/>
    <property type="molecule type" value="Genomic_DNA"/>
</dbReference>
<comment type="similarity">
    <text evidence="2">Belongs to the ribonuclease III family.</text>
</comment>
<dbReference type="Proteomes" id="UP000253517">
    <property type="component" value="Unassembled WGS sequence"/>
</dbReference>
<dbReference type="AlphaFoldDB" id="A0A369A694"/>
<evidence type="ECO:0000256" key="9">
    <source>
        <dbReference type="HAMAP-Rule" id="MF_00104"/>
    </source>
</evidence>
<proteinExistence type="inferred from homology"/>
<keyword evidence="9" id="KW-0963">Cytoplasm</keyword>
<organism evidence="12 13">
    <name type="scientific">Schleiferia thermophila</name>
    <dbReference type="NCBI Taxonomy" id="884107"/>
    <lineage>
        <taxon>Bacteria</taxon>
        <taxon>Pseudomonadati</taxon>
        <taxon>Bacteroidota</taxon>
        <taxon>Flavobacteriia</taxon>
        <taxon>Flavobacteriales</taxon>
        <taxon>Schleiferiaceae</taxon>
        <taxon>Schleiferia</taxon>
    </lineage>
</organism>
<keyword evidence="7 9" id="KW-0378">Hydrolase</keyword>
<dbReference type="RefSeq" id="WP_114365525.1">
    <property type="nucleotide sequence ID" value="NZ_BHZF01000001.1"/>
</dbReference>
<dbReference type="EC" id="3.1.26.3" evidence="9"/>
<evidence type="ECO:0000256" key="5">
    <source>
        <dbReference type="ARBA" id="ARBA00022722"/>
    </source>
</evidence>
<comment type="subunit">
    <text evidence="9">Homodimer.</text>
</comment>
<evidence type="ECO:0000256" key="1">
    <source>
        <dbReference type="ARBA" id="ARBA00000109"/>
    </source>
</evidence>
<feature type="domain" description="DRBM" evidence="10">
    <location>
        <begin position="174"/>
        <end position="242"/>
    </location>
</feature>
<dbReference type="GO" id="GO:0010468">
    <property type="term" value="P:regulation of gene expression"/>
    <property type="evidence" value="ECO:0007669"/>
    <property type="project" value="TreeGrafter"/>
</dbReference>
<dbReference type="InterPro" id="IPR000999">
    <property type="entry name" value="RNase_III_dom"/>
</dbReference>
<comment type="catalytic activity">
    <reaction evidence="1 9">
        <text>Endonucleolytic cleavage to 5'-phosphomonoester.</text>
        <dbReference type="EC" id="3.1.26.3"/>
    </reaction>
</comment>
<keyword evidence="3 9" id="KW-0698">rRNA processing</keyword>
<dbReference type="HAMAP" id="MF_00104">
    <property type="entry name" value="RNase_III"/>
    <property type="match status" value="1"/>
</dbReference>
<dbReference type="GO" id="GO:0003725">
    <property type="term" value="F:double-stranded RNA binding"/>
    <property type="evidence" value="ECO:0007669"/>
    <property type="project" value="TreeGrafter"/>
</dbReference>
<dbReference type="GO" id="GO:0008033">
    <property type="term" value="P:tRNA processing"/>
    <property type="evidence" value="ECO:0007669"/>
    <property type="project" value="UniProtKB-KW"/>
</dbReference>
<dbReference type="Pfam" id="PF00035">
    <property type="entry name" value="dsrm"/>
    <property type="match status" value="1"/>
</dbReference>
<dbReference type="CDD" id="cd10845">
    <property type="entry name" value="DSRM_RNAse_III_family"/>
    <property type="match status" value="1"/>
</dbReference>
<evidence type="ECO:0000256" key="8">
    <source>
        <dbReference type="ARBA" id="ARBA00022884"/>
    </source>
</evidence>
<evidence type="ECO:0000256" key="3">
    <source>
        <dbReference type="ARBA" id="ARBA00022552"/>
    </source>
</evidence>
<reference evidence="12 13" key="1">
    <citation type="submission" date="2018-07" db="EMBL/GenBank/DDBJ databases">
        <title>Genomic Encyclopedia of Type Strains, Phase IV (KMG-IV): sequencing the most valuable type-strain genomes for metagenomic binning, comparative biology and taxonomic classification.</title>
        <authorList>
            <person name="Goeker M."/>
        </authorList>
    </citation>
    <scope>NUCLEOTIDE SEQUENCE [LARGE SCALE GENOMIC DNA]</scope>
    <source>
        <strain evidence="12 13">DSM 21410</strain>
    </source>
</reference>
<comment type="caution">
    <text evidence="12">The sequence shown here is derived from an EMBL/GenBank/DDBJ whole genome shotgun (WGS) entry which is preliminary data.</text>
</comment>
<dbReference type="Gene3D" id="1.10.1520.10">
    <property type="entry name" value="Ribonuclease III domain"/>
    <property type="match status" value="1"/>
</dbReference>
<dbReference type="CDD" id="cd00593">
    <property type="entry name" value="RIBOc"/>
    <property type="match status" value="1"/>
</dbReference>
<dbReference type="InterPro" id="IPR036389">
    <property type="entry name" value="RNase_III_sf"/>
</dbReference>
<dbReference type="GO" id="GO:0006364">
    <property type="term" value="P:rRNA processing"/>
    <property type="evidence" value="ECO:0007669"/>
    <property type="project" value="UniProtKB-UniRule"/>
</dbReference>
<comment type="function">
    <text evidence="9">Digests double-stranded RNA. Involved in the processing of primary rRNA transcript to yield the immediate precursors to the large and small rRNAs (23S and 16S). Processes some mRNAs, and tRNAs when they are encoded in the rRNA operon. Processes pre-crRNA and tracrRNA of type II CRISPR loci if present in the organism.</text>
</comment>
<evidence type="ECO:0000256" key="2">
    <source>
        <dbReference type="ARBA" id="ARBA00010183"/>
    </source>
</evidence>
<feature type="binding site" evidence="9">
    <location>
        <position position="132"/>
    </location>
    <ligand>
        <name>Mg(2+)</name>
        <dbReference type="ChEBI" id="CHEBI:18420"/>
    </ligand>
</feature>
<dbReference type="PROSITE" id="PS00517">
    <property type="entry name" value="RNASE_3_1"/>
    <property type="match status" value="1"/>
</dbReference>
<dbReference type="PANTHER" id="PTHR11207">
    <property type="entry name" value="RIBONUCLEASE III"/>
    <property type="match status" value="1"/>
</dbReference>
<evidence type="ECO:0000313" key="13">
    <source>
        <dbReference type="Proteomes" id="UP000253517"/>
    </source>
</evidence>
<dbReference type="InterPro" id="IPR014720">
    <property type="entry name" value="dsRBD_dom"/>
</dbReference>
<feature type="binding site" evidence="9">
    <location>
        <position position="135"/>
    </location>
    <ligand>
        <name>Mg(2+)</name>
        <dbReference type="ChEBI" id="CHEBI:18420"/>
    </ligand>
</feature>
<keyword evidence="6 9" id="KW-0255">Endonuclease</keyword>
<dbReference type="GO" id="GO:0046872">
    <property type="term" value="F:metal ion binding"/>
    <property type="evidence" value="ECO:0007669"/>
    <property type="project" value="UniProtKB-KW"/>
</dbReference>
<accession>A0A369A694</accession>
<dbReference type="GO" id="GO:0019843">
    <property type="term" value="F:rRNA binding"/>
    <property type="evidence" value="ECO:0007669"/>
    <property type="project" value="UniProtKB-KW"/>
</dbReference>
<keyword evidence="13" id="KW-1185">Reference proteome</keyword>
<evidence type="ECO:0000313" key="12">
    <source>
        <dbReference type="EMBL" id="RCX04870.1"/>
    </source>
</evidence>
<dbReference type="PROSITE" id="PS50142">
    <property type="entry name" value="RNASE_3_2"/>
    <property type="match status" value="1"/>
</dbReference>
<evidence type="ECO:0000256" key="6">
    <source>
        <dbReference type="ARBA" id="ARBA00022759"/>
    </source>
</evidence>
<dbReference type="PANTHER" id="PTHR11207:SF0">
    <property type="entry name" value="RIBONUCLEASE 3"/>
    <property type="match status" value="1"/>
</dbReference>